<accession>A0A9P0QNH4</accession>
<feature type="domain" description="PNPLA" evidence="6">
    <location>
        <begin position="208"/>
        <end position="386"/>
    </location>
</feature>
<evidence type="ECO:0000256" key="4">
    <source>
        <dbReference type="PROSITE-ProRule" id="PRU01161"/>
    </source>
</evidence>
<dbReference type="CDD" id="cd07229">
    <property type="entry name" value="Pat_TGL3_like"/>
    <property type="match status" value="1"/>
</dbReference>
<dbReference type="InterPro" id="IPR002641">
    <property type="entry name" value="PNPLA_dom"/>
</dbReference>
<dbReference type="Gene3D" id="3.40.1090.10">
    <property type="entry name" value="Cytosolic phospholipase A2 catalytic domain"/>
    <property type="match status" value="1"/>
</dbReference>
<dbReference type="Pfam" id="PF11815">
    <property type="entry name" value="DUF3336"/>
    <property type="match status" value="1"/>
</dbReference>
<dbReference type="EMBL" id="CAKXYY010000005">
    <property type="protein sequence ID" value="CAH2351994.1"/>
    <property type="molecule type" value="Genomic_DNA"/>
</dbReference>
<dbReference type="Proteomes" id="UP000837801">
    <property type="component" value="Unassembled WGS sequence"/>
</dbReference>
<evidence type="ECO:0000259" key="6">
    <source>
        <dbReference type="PROSITE" id="PS51635"/>
    </source>
</evidence>
<dbReference type="GO" id="GO:0016042">
    <property type="term" value="P:lipid catabolic process"/>
    <property type="evidence" value="ECO:0007669"/>
    <property type="project" value="UniProtKB-KW"/>
</dbReference>
<dbReference type="InterPro" id="IPR021771">
    <property type="entry name" value="Triacylglycerol_lipase_N"/>
</dbReference>
<protein>
    <submittedName>
        <fullName evidence="7">Triacylglycerol lipase 3</fullName>
    </submittedName>
</protein>
<comment type="caution">
    <text evidence="7">The sequence shown here is derived from an EMBL/GenBank/DDBJ whole genome shotgun (WGS) entry which is preliminary data.</text>
</comment>
<keyword evidence="8" id="KW-1185">Reference proteome</keyword>
<evidence type="ECO:0000256" key="3">
    <source>
        <dbReference type="ARBA" id="ARBA00023098"/>
    </source>
</evidence>
<feature type="compositionally biased region" description="Low complexity" evidence="5">
    <location>
        <begin position="492"/>
        <end position="516"/>
    </location>
</feature>
<dbReference type="InterPro" id="IPR016035">
    <property type="entry name" value="Acyl_Trfase/lysoPLipase"/>
</dbReference>
<reference evidence="7" key="1">
    <citation type="submission" date="2022-03" db="EMBL/GenBank/DDBJ databases">
        <authorList>
            <person name="Legras J.-L."/>
            <person name="Devillers H."/>
            <person name="Grondin C."/>
        </authorList>
    </citation>
    <scope>NUCLEOTIDE SEQUENCE</scope>
    <source>
        <strain evidence="7">CLIB 1423</strain>
    </source>
</reference>
<dbReference type="SUPFAM" id="SSF52151">
    <property type="entry name" value="FabD/lysophospholipase-like"/>
    <property type="match status" value="1"/>
</dbReference>
<dbReference type="PANTHER" id="PTHR14226">
    <property type="entry name" value="NEUROPATHY TARGET ESTERASE/SWISS CHEESE D.MELANOGASTER"/>
    <property type="match status" value="1"/>
</dbReference>
<dbReference type="OrthoDB" id="10049244at2759"/>
<dbReference type="GO" id="GO:0004806">
    <property type="term" value="F:triacylglycerol lipase activity"/>
    <property type="evidence" value="ECO:0007669"/>
    <property type="project" value="InterPro"/>
</dbReference>
<feature type="region of interest" description="Disordered" evidence="5">
    <location>
        <begin position="471"/>
        <end position="517"/>
    </location>
</feature>
<evidence type="ECO:0000256" key="5">
    <source>
        <dbReference type="SAM" id="MobiDB-lite"/>
    </source>
</evidence>
<evidence type="ECO:0000313" key="8">
    <source>
        <dbReference type="Proteomes" id="UP000837801"/>
    </source>
</evidence>
<gene>
    <name evidence="7" type="ORF">CLIB1423_05S03180</name>
</gene>
<sequence>MIRSLTNGYIIPLITYTVNHVPAFIWLIVEFVFDICFFWVKKLYHFYIRKNPLREKLKELKNVSNYTEWKKTATEIDKLTSMELWRQNFISKHYDYIIINDRLKLLRQARLDGDSQLIMSLFRSGLIRNFGGISQKKLYIKSYMGTKYKIEEYISEVLKCLNFLNESITDSSRTNQQLPRRKEFVMNSKQLKLDFFHDARQSFGCTALLLQGGSLFGLCHLGVVKALYFKGLLPRIIGGSAVGAAVASLVCTLTDQELIPILVSPADVMCDIDRLNHDVDERYGNVIENIVKKGYSQDILIFLKFVRDTIGDLTFEEAYLKTEKILNIVIHPTHQSIPSLLNYITAPNVIIWTAIYASIGTGVLSDNVQLYVKDFNNNIVPKSPSLDVKFLKPQDVNYSQQYFRENDNDATGAGSFFKYNFKESSSYTRLTELFNVNHFVISLARPYLAPLISNDLKHYHNYSAVSYTSISKKDSKSSPTSTTKAAIPIDNTDGSTSSSASSLKDSPTTSSTTTHASIEKTTKDTNYNFRKHFTNIIGLEIQHRLGVLNKLGILSDFIKRLCIDERPSTPQSLTSIREITIVPELSYLLKDFGRIFDVHKTMENIPYWVLVGEKSVWPLFPLLLTRCSIEFALDDLYNIHRKKS</sequence>
<proteinExistence type="predicted"/>
<dbReference type="AlphaFoldDB" id="A0A9P0QNH4"/>
<keyword evidence="2" id="KW-0442">Lipid degradation</keyword>
<dbReference type="PANTHER" id="PTHR14226:SF44">
    <property type="entry name" value="TRIACYLGLYCEROL LIPASE 3"/>
    <property type="match status" value="1"/>
</dbReference>
<name>A0A9P0QNH4_9ASCO</name>
<keyword evidence="1" id="KW-0378">Hydrolase</keyword>
<dbReference type="InterPro" id="IPR050301">
    <property type="entry name" value="NTE"/>
</dbReference>
<dbReference type="PROSITE" id="PS51635">
    <property type="entry name" value="PNPLA"/>
    <property type="match status" value="1"/>
</dbReference>
<evidence type="ECO:0000313" key="7">
    <source>
        <dbReference type="EMBL" id="CAH2351994.1"/>
    </source>
</evidence>
<keyword evidence="3" id="KW-0443">Lipid metabolism</keyword>
<dbReference type="GO" id="GO:0006641">
    <property type="term" value="P:triglyceride metabolic process"/>
    <property type="evidence" value="ECO:0007669"/>
    <property type="project" value="UniProtKB-ARBA"/>
</dbReference>
<evidence type="ECO:0000256" key="1">
    <source>
        <dbReference type="ARBA" id="ARBA00022801"/>
    </source>
</evidence>
<dbReference type="Pfam" id="PF01734">
    <property type="entry name" value="Patatin"/>
    <property type="match status" value="1"/>
</dbReference>
<organism evidence="7 8">
    <name type="scientific">[Candida] railenensis</name>
    <dbReference type="NCBI Taxonomy" id="45579"/>
    <lineage>
        <taxon>Eukaryota</taxon>
        <taxon>Fungi</taxon>
        <taxon>Dikarya</taxon>
        <taxon>Ascomycota</taxon>
        <taxon>Saccharomycotina</taxon>
        <taxon>Pichiomycetes</taxon>
        <taxon>Debaryomycetaceae</taxon>
        <taxon>Kurtzmaniella</taxon>
    </lineage>
</organism>
<evidence type="ECO:0000256" key="2">
    <source>
        <dbReference type="ARBA" id="ARBA00022963"/>
    </source>
</evidence>
<comment type="caution">
    <text evidence="4">Lacks conserved residue(s) required for the propagation of feature annotation.</text>
</comment>